<dbReference type="AlphaFoldDB" id="A0A3G6J5A0"/>
<name>A0A3G6J5A0_9CORY</name>
<dbReference type="Proteomes" id="UP000269019">
    <property type="component" value="Chromosome"/>
</dbReference>
<organism evidence="2 3">
    <name type="scientific">Corynebacterium choanae</name>
    <dbReference type="NCBI Taxonomy" id="1862358"/>
    <lineage>
        <taxon>Bacteria</taxon>
        <taxon>Bacillati</taxon>
        <taxon>Actinomycetota</taxon>
        <taxon>Actinomycetes</taxon>
        <taxon>Mycobacteriales</taxon>
        <taxon>Corynebacteriaceae</taxon>
        <taxon>Corynebacterium</taxon>
    </lineage>
</organism>
<evidence type="ECO:0000313" key="2">
    <source>
        <dbReference type="EMBL" id="AZA13271.1"/>
    </source>
</evidence>
<protein>
    <recommendedName>
        <fullName evidence="4">ABC-type glycine betaine transport system substrate-binding domain-containing protein</fullName>
    </recommendedName>
</protein>
<keyword evidence="3" id="KW-1185">Reference proteome</keyword>
<evidence type="ECO:0000256" key="1">
    <source>
        <dbReference type="SAM" id="MobiDB-lite"/>
    </source>
</evidence>
<evidence type="ECO:0008006" key="4">
    <source>
        <dbReference type="Google" id="ProtNLM"/>
    </source>
</evidence>
<dbReference type="Gene3D" id="3.40.190.10">
    <property type="entry name" value="Periplasmic binding protein-like II"/>
    <property type="match status" value="1"/>
</dbReference>
<dbReference type="KEGG" id="ccho:CCHOA_04310"/>
<gene>
    <name evidence="2" type="ORF">CCHOA_04310</name>
</gene>
<accession>A0A3G6J5A0</accession>
<reference evidence="2 3" key="1">
    <citation type="submission" date="2018-11" db="EMBL/GenBank/DDBJ databases">
        <authorList>
            <person name="Kleinhagauer T."/>
            <person name="Glaeser S.P."/>
            <person name="Spergser J."/>
            <person name="Ruckert C."/>
            <person name="Kaempfer P."/>
            <person name="Busse H.-J."/>
        </authorList>
    </citation>
    <scope>NUCLEOTIDE SEQUENCE [LARGE SCALE GENOMIC DNA]</scope>
    <source>
        <strain evidence="2 3">200CH</strain>
    </source>
</reference>
<proteinExistence type="predicted"/>
<evidence type="ECO:0000313" key="3">
    <source>
        <dbReference type="Proteomes" id="UP000269019"/>
    </source>
</evidence>
<sequence>MVPAVDPQRHVSLHNHPPCRSPIRHLAPSRNHNGSTQWVYDYPVMHATRIGVLLVHKSAGGGGTLYTGHIATWCCAEQLCNKPGVKDGLTMRASRESGARRSGVLSALGVAALMLTGCVEEPGPNPIDSDYRPIWITVDASSPEQRVLGELYGISLNNRSADPSHAHVSLDRPTADGRQLGRLQNRSGDLIIGCTGSLLYELNPSLALELSEQYQAEQAAGETAQEQNTGNWREEVYDAMVGSLPGNLAAGDPSNVQACDNYDGPPLPQNLVAVYRKPMLDRLDHVALNRVGGTLTNEDLAKLVEETSNGNDPIRVARQYAQGHDI</sequence>
<feature type="region of interest" description="Disordered" evidence="1">
    <location>
        <begin position="1"/>
        <end position="25"/>
    </location>
</feature>
<dbReference type="EMBL" id="CP033896">
    <property type="protein sequence ID" value="AZA13271.1"/>
    <property type="molecule type" value="Genomic_DNA"/>
</dbReference>